<feature type="signal peptide" evidence="1">
    <location>
        <begin position="1"/>
        <end position="19"/>
    </location>
</feature>
<dbReference type="EMBL" id="QRZA01000040">
    <property type="protein sequence ID" value="RGV31066.1"/>
    <property type="molecule type" value="Genomic_DNA"/>
</dbReference>
<evidence type="ECO:0000313" key="3">
    <source>
        <dbReference type="EMBL" id="RGY21460.1"/>
    </source>
</evidence>
<comment type="caution">
    <text evidence="3">The sequence shown here is derived from an EMBL/GenBank/DDBJ whole genome shotgun (WGS) entry which is preliminary data.</text>
</comment>
<dbReference type="OrthoDB" id="1096651at2"/>
<evidence type="ECO:0000313" key="2">
    <source>
        <dbReference type="EMBL" id="RGV31066.1"/>
    </source>
</evidence>
<dbReference type="EMBL" id="QRPV01000008">
    <property type="protein sequence ID" value="RHM43661.1"/>
    <property type="molecule type" value="Genomic_DNA"/>
</dbReference>
<sequence length="243" mass="28223">MKQILLSLAVLFATSVANAQDVFKLGTTVKGKHVTYEVKHIVTLYKPKGPSYPQWIVRNVHNVDTVQKEIPYRGVVKRGFFEDLSMQIGIILHDHLSEAEVAELNEKERKNKPFGENAGVVLRVDSTKRKVLQVTCFLFYNHYVAARDRAARGWQREGDPVAYDGFWLNFDPDRLYAIEKDIVKRLVLPEDTPEMYLNDDFEVYVCPDQILDPEKAKAKKEAEEAEQKASREYWQKRNQMYKL</sequence>
<proteinExistence type="predicted"/>
<accession>A0A413IUB7</accession>
<dbReference type="EMBL" id="QSCR01000001">
    <property type="protein sequence ID" value="RGY21460.1"/>
    <property type="molecule type" value="Genomic_DNA"/>
</dbReference>
<evidence type="ECO:0000256" key="1">
    <source>
        <dbReference type="SAM" id="SignalP"/>
    </source>
</evidence>
<evidence type="ECO:0000313" key="6">
    <source>
        <dbReference type="Proteomes" id="UP000286038"/>
    </source>
</evidence>
<feature type="chain" id="PRO_5036104222" description="GLPGLI family protein" evidence="1">
    <location>
        <begin position="20"/>
        <end position="243"/>
    </location>
</feature>
<evidence type="ECO:0008006" key="8">
    <source>
        <dbReference type="Google" id="ProtNLM"/>
    </source>
</evidence>
<gene>
    <name evidence="2" type="ORF">DWW18_18750</name>
    <name evidence="4" type="ORF">DWZ68_09010</name>
    <name evidence="3" type="ORF">DXA50_01015</name>
</gene>
<evidence type="ECO:0000313" key="7">
    <source>
        <dbReference type="Proteomes" id="UP000286063"/>
    </source>
</evidence>
<organism evidence="3 7">
    <name type="scientific">Butyricimonas virosa</name>
    <dbReference type="NCBI Taxonomy" id="544645"/>
    <lineage>
        <taxon>Bacteria</taxon>
        <taxon>Pseudomonadati</taxon>
        <taxon>Bacteroidota</taxon>
        <taxon>Bacteroidia</taxon>
        <taxon>Bacteroidales</taxon>
        <taxon>Odoribacteraceae</taxon>
        <taxon>Butyricimonas</taxon>
    </lineage>
</organism>
<evidence type="ECO:0000313" key="5">
    <source>
        <dbReference type="Proteomes" id="UP000283589"/>
    </source>
</evidence>
<dbReference type="Proteomes" id="UP000283589">
    <property type="component" value="Unassembled WGS sequence"/>
</dbReference>
<dbReference type="Proteomes" id="UP000286038">
    <property type="component" value="Unassembled WGS sequence"/>
</dbReference>
<protein>
    <recommendedName>
        <fullName evidence="8">GLPGLI family protein</fullName>
    </recommendedName>
</protein>
<dbReference type="RefSeq" id="WP_117774551.1">
    <property type="nucleotide sequence ID" value="NZ_CABJDM010000008.1"/>
</dbReference>
<evidence type="ECO:0000313" key="4">
    <source>
        <dbReference type="EMBL" id="RHM43661.1"/>
    </source>
</evidence>
<reference evidence="5 6" key="1">
    <citation type="submission" date="2018-08" db="EMBL/GenBank/DDBJ databases">
        <title>A genome reference for cultivated species of the human gut microbiota.</title>
        <authorList>
            <person name="Zou Y."/>
            <person name="Xue W."/>
            <person name="Luo G."/>
        </authorList>
    </citation>
    <scope>NUCLEOTIDE SEQUENCE [LARGE SCALE GENOMIC DNA]</scope>
    <source>
        <strain evidence="2 5">AF14-49</strain>
        <strain evidence="4 6">AF34-33</strain>
        <strain evidence="3 7">OF02-7</strain>
    </source>
</reference>
<dbReference type="Proteomes" id="UP000286063">
    <property type="component" value="Unassembled WGS sequence"/>
</dbReference>
<name>A0A413IUB7_9BACT</name>
<keyword evidence="1" id="KW-0732">Signal</keyword>
<dbReference type="AlphaFoldDB" id="A0A413IUB7"/>